<name>A0ABT0VKF9_9LACO</name>
<reference evidence="5" key="1">
    <citation type="submission" date="2021-04" db="EMBL/GenBank/DDBJ databases">
        <title>Taxonomic assessment of Weissella genus.</title>
        <authorList>
            <person name="Fanelli F."/>
            <person name="Chieffi D."/>
            <person name="Dell'Aquila A."/>
            <person name="Gyu-Sung C."/>
            <person name="Franz C.M.A.P."/>
            <person name="Fusco V."/>
        </authorList>
    </citation>
    <scope>NUCLEOTIDE SEQUENCE</scope>
    <source>
        <strain evidence="5">LMG 25373</strain>
    </source>
</reference>
<keyword evidence="3" id="KW-0812">Transmembrane</keyword>
<keyword evidence="6" id="KW-1185">Reference proteome</keyword>
<dbReference type="InterPro" id="IPR004474">
    <property type="entry name" value="LytR_CpsA_psr"/>
</dbReference>
<comment type="caution">
    <text evidence="5">The sequence shown here is derived from an EMBL/GenBank/DDBJ whole genome shotgun (WGS) entry which is preliminary data.</text>
</comment>
<dbReference type="EMBL" id="JAGMVS010000071">
    <property type="protein sequence ID" value="MCM2437929.1"/>
    <property type="molecule type" value="Genomic_DNA"/>
</dbReference>
<organism evidence="5 6">
    <name type="scientific">Periweissella beninensis</name>
    <dbReference type="NCBI Taxonomy" id="504936"/>
    <lineage>
        <taxon>Bacteria</taxon>
        <taxon>Bacillati</taxon>
        <taxon>Bacillota</taxon>
        <taxon>Bacilli</taxon>
        <taxon>Lactobacillales</taxon>
        <taxon>Lactobacillaceae</taxon>
        <taxon>Periweissella</taxon>
    </lineage>
</organism>
<feature type="region of interest" description="Disordered" evidence="2">
    <location>
        <begin position="383"/>
        <end position="430"/>
    </location>
</feature>
<evidence type="ECO:0000313" key="5">
    <source>
        <dbReference type="EMBL" id="MCM2437929.1"/>
    </source>
</evidence>
<dbReference type="InterPro" id="IPR050922">
    <property type="entry name" value="LytR/CpsA/Psr_CW_biosynth"/>
</dbReference>
<dbReference type="NCBIfam" id="TIGR00350">
    <property type="entry name" value="lytR_cpsA_psr"/>
    <property type="match status" value="1"/>
</dbReference>
<dbReference type="PANTHER" id="PTHR33392:SF6">
    <property type="entry name" value="POLYISOPRENYL-TEICHOIC ACID--PEPTIDOGLYCAN TEICHOIC ACID TRANSFERASE TAGU"/>
    <property type="match status" value="1"/>
</dbReference>
<keyword evidence="3" id="KW-0472">Membrane</keyword>
<evidence type="ECO:0000256" key="2">
    <source>
        <dbReference type="SAM" id="MobiDB-lite"/>
    </source>
</evidence>
<protein>
    <submittedName>
        <fullName evidence="5">LCP family protein</fullName>
    </submittedName>
</protein>
<proteinExistence type="inferred from homology"/>
<evidence type="ECO:0000256" key="3">
    <source>
        <dbReference type="SAM" id="Phobius"/>
    </source>
</evidence>
<dbReference type="RefSeq" id="WP_250966320.1">
    <property type="nucleotide sequence ID" value="NZ_JAGMVS010000071.1"/>
</dbReference>
<accession>A0ABT0VKF9</accession>
<gene>
    <name evidence="5" type="ORF">KAK10_08405</name>
</gene>
<feature type="compositionally biased region" description="Low complexity" evidence="2">
    <location>
        <begin position="392"/>
        <end position="430"/>
    </location>
</feature>
<feature type="domain" description="Cell envelope-related transcriptional attenuator" evidence="4">
    <location>
        <begin position="101"/>
        <end position="274"/>
    </location>
</feature>
<dbReference type="PANTHER" id="PTHR33392">
    <property type="entry name" value="POLYISOPRENYL-TEICHOIC ACID--PEPTIDOGLYCAN TEICHOIC ACID TRANSFERASE TAGU"/>
    <property type="match status" value="1"/>
</dbReference>
<feature type="transmembrane region" description="Helical" evidence="3">
    <location>
        <begin position="23"/>
        <end position="45"/>
    </location>
</feature>
<evidence type="ECO:0000256" key="1">
    <source>
        <dbReference type="ARBA" id="ARBA00006068"/>
    </source>
</evidence>
<evidence type="ECO:0000313" key="6">
    <source>
        <dbReference type="Proteomes" id="UP001057481"/>
    </source>
</evidence>
<dbReference type="Pfam" id="PF03816">
    <property type="entry name" value="LytR_cpsA_psr"/>
    <property type="match status" value="1"/>
</dbReference>
<keyword evidence="3" id="KW-1133">Transmembrane helix</keyword>
<dbReference type="Proteomes" id="UP001057481">
    <property type="component" value="Unassembled WGS sequence"/>
</dbReference>
<dbReference type="Gene3D" id="3.40.630.190">
    <property type="entry name" value="LCP protein"/>
    <property type="match status" value="1"/>
</dbReference>
<evidence type="ECO:0000259" key="4">
    <source>
        <dbReference type="Pfam" id="PF03816"/>
    </source>
</evidence>
<comment type="similarity">
    <text evidence="1">Belongs to the LytR/CpsA/Psr (LCP) family.</text>
</comment>
<sequence>MDNQSENLTRRKLHQKPVKKRHIWRYIILAIVAIFVASGAGYLYYTYSSARSALNKSYVNLNKKNFKSARNVSQVLKDGKPISILLLGTDTGSLDRTYTGRTDSIMVATINPKTKTTTLMSIPRDSMVSIPNSANTSFQFPQKINAAYEFPGNGKGHPETTISTVQKFLNIPIDFYALINMGGLKTMINKVGGIKVKSPLTFTYQPSHKAYTYKFFKGKTSYQYAKDGINFKTYHVMNGKAALAFSRMRYTDPQGDYGRQKRQRLVLTALAKESSTLSSLLTPGFFETMTKNVQTSLSFNDLVTIASTYKIATKTIKSDHMQGTSYNYNGVAYEVIKTSEKQRVTNVIRKSLGLSSAKTGARFGGTVSNNISIPDSEATLTAATDAARDGNSSSSSTSSSSSSSTVTTSSSSTVTTSSSSTVTTSSSASN</sequence>